<dbReference type="Pfam" id="PF00083">
    <property type="entry name" value="Sugar_tr"/>
    <property type="match status" value="1"/>
</dbReference>
<dbReference type="InterPro" id="IPR020846">
    <property type="entry name" value="MFS_dom"/>
</dbReference>
<dbReference type="PROSITE" id="PS50850">
    <property type="entry name" value="MFS"/>
    <property type="match status" value="1"/>
</dbReference>
<keyword evidence="3 6" id="KW-0812">Transmembrane</keyword>
<keyword evidence="9" id="KW-1185">Reference proteome</keyword>
<evidence type="ECO:0000256" key="2">
    <source>
        <dbReference type="ARBA" id="ARBA00022448"/>
    </source>
</evidence>
<keyword evidence="2" id="KW-0813">Transport</keyword>
<organism evidence="8 9">
    <name type="scientific">Brevibacterium sediminis</name>
    <dbReference type="NCBI Taxonomy" id="1857024"/>
    <lineage>
        <taxon>Bacteria</taxon>
        <taxon>Bacillati</taxon>
        <taxon>Actinomycetota</taxon>
        <taxon>Actinomycetes</taxon>
        <taxon>Micrococcales</taxon>
        <taxon>Brevibacteriaceae</taxon>
        <taxon>Brevibacterium</taxon>
    </lineage>
</organism>
<feature type="domain" description="Major facilitator superfamily (MFS) profile" evidence="7">
    <location>
        <begin position="38"/>
        <end position="467"/>
    </location>
</feature>
<gene>
    <name evidence="8" type="ORF">GCM10010974_33710</name>
</gene>
<protein>
    <submittedName>
        <fullName evidence="8">MFS transporter</fullName>
    </submittedName>
</protein>
<feature type="transmembrane region" description="Helical" evidence="6">
    <location>
        <begin position="412"/>
        <end position="432"/>
    </location>
</feature>
<proteinExistence type="predicted"/>
<dbReference type="Proteomes" id="UP000632322">
    <property type="component" value="Unassembled WGS sequence"/>
</dbReference>
<feature type="transmembrane region" description="Helical" evidence="6">
    <location>
        <begin position="37"/>
        <end position="56"/>
    </location>
</feature>
<dbReference type="PANTHER" id="PTHR23511:SF34">
    <property type="entry name" value="SYNAPTIC VESICLE GLYCOPROTEIN 2"/>
    <property type="match status" value="1"/>
</dbReference>
<comment type="caution">
    <text evidence="8">The sequence shown here is derived from an EMBL/GenBank/DDBJ whole genome shotgun (WGS) entry which is preliminary data.</text>
</comment>
<comment type="subcellular location">
    <subcellularLocation>
        <location evidence="1">Cell membrane</location>
        <topology evidence="1">Multi-pass membrane protein</topology>
    </subcellularLocation>
</comment>
<evidence type="ECO:0000256" key="6">
    <source>
        <dbReference type="SAM" id="Phobius"/>
    </source>
</evidence>
<evidence type="ECO:0000256" key="1">
    <source>
        <dbReference type="ARBA" id="ARBA00004651"/>
    </source>
</evidence>
<dbReference type="EMBL" id="BMJG01000019">
    <property type="protein sequence ID" value="GGC48774.1"/>
    <property type="molecule type" value="Genomic_DNA"/>
</dbReference>
<dbReference type="InterPro" id="IPR036259">
    <property type="entry name" value="MFS_trans_sf"/>
</dbReference>
<feature type="transmembrane region" description="Helical" evidence="6">
    <location>
        <begin position="379"/>
        <end position="400"/>
    </location>
</feature>
<feature type="transmembrane region" description="Helical" evidence="6">
    <location>
        <begin position="129"/>
        <end position="151"/>
    </location>
</feature>
<name>A0ABQ1N4G8_9MICO</name>
<feature type="transmembrane region" description="Helical" evidence="6">
    <location>
        <begin position="354"/>
        <end position="373"/>
    </location>
</feature>
<feature type="transmembrane region" description="Helical" evidence="6">
    <location>
        <begin position="103"/>
        <end position="123"/>
    </location>
</feature>
<feature type="transmembrane region" description="Helical" evidence="6">
    <location>
        <begin position="438"/>
        <end position="458"/>
    </location>
</feature>
<feature type="transmembrane region" description="Helical" evidence="6">
    <location>
        <begin position="172"/>
        <end position="194"/>
    </location>
</feature>
<feature type="transmembrane region" description="Helical" evidence="6">
    <location>
        <begin position="200"/>
        <end position="221"/>
    </location>
</feature>
<dbReference type="PANTHER" id="PTHR23511">
    <property type="entry name" value="SYNAPTIC VESICLE GLYCOPROTEIN 2"/>
    <property type="match status" value="1"/>
</dbReference>
<keyword evidence="5 6" id="KW-0472">Membrane</keyword>
<evidence type="ECO:0000313" key="8">
    <source>
        <dbReference type="EMBL" id="GGC48774.1"/>
    </source>
</evidence>
<sequence length="482" mass="51405">MTFTSSQPEQADPEGLRASRKLAATIDTMGFTRSHRLILLLIVFGVFFDVIEQNAVGLVGPALQESWGIGAGQIGLLNSATFFAMTIGGIVSGALADRFGRRNVLAINLLVYACGALLCALAPNFGLLLIFRTIVGLGLGGELSTAITMLAEFSPTRFRAAAVSTLNVAGGGIGNFLAPLYGMLIFGSLAPLLGSSENTWRWLFGFLVLPVVLIVVFRRYLPETPRYLLAKGRIDECNRTLTILENGRLVPRTRTIPVKRFIETSGAIGLTPEKVRISEIFSARLRRRSIAVSTTYFMLTAGQISILTLMPTILVSQGFSIVAGVGYTAVMQAGSLLGALFAAVIGSRFKRRSVIAVSTIGAACSAIAFGLFATTTPTVLGLGALFQFFILMLNTTVWAWLPELFPTRIRGFGTGVVKSIGGLGAVIMTPIAGFIFDAWGLSAIFATVGSLYLLALLASRFGPETAGLSLEELNEEAEIGRR</sequence>
<evidence type="ECO:0000313" key="9">
    <source>
        <dbReference type="Proteomes" id="UP000632322"/>
    </source>
</evidence>
<keyword evidence="4 6" id="KW-1133">Transmembrane helix</keyword>
<feature type="transmembrane region" description="Helical" evidence="6">
    <location>
        <begin position="76"/>
        <end position="96"/>
    </location>
</feature>
<dbReference type="RefSeq" id="WP_181272376.1">
    <property type="nucleotide sequence ID" value="NZ_BMJG01000019.1"/>
</dbReference>
<feature type="transmembrane region" description="Helical" evidence="6">
    <location>
        <begin position="290"/>
        <end position="313"/>
    </location>
</feature>
<dbReference type="InterPro" id="IPR005828">
    <property type="entry name" value="MFS_sugar_transport-like"/>
</dbReference>
<accession>A0ABQ1N4G8</accession>
<evidence type="ECO:0000256" key="5">
    <source>
        <dbReference type="ARBA" id="ARBA00023136"/>
    </source>
</evidence>
<dbReference type="SUPFAM" id="SSF103473">
    <property type="entry name" value="MFS general substrate transporter"/>
    <property type="match status" value="1"/>
</dbReference>
<dbReference type="Gene3D" id="1.20.1250.20">
    <property type="entry name" value="MFS general substrate transporter like domains"/>
    <property type="match status" value="1"/>
</dbReference>
<evidence type="ECO:0000259" key="7">
    <source>
        <dbReference type="PROSITE" id="PS50850"/>
    </source>
</evidence>
<feature type="transmembrane region" description="Helical" evidence="6">
    <location>
        <begin position="319"/>
        <end position="342"/>
    </location>
</feature>
<evidence type="ECO:0000256" key="3">
    <source>
        <dbReference type="ARBA" id="ARBA00022692"/>
    </source>
</evidence>
<reference evidence="9" key="1">
    <citation type="journal article" date="2019" name="Int. J. Syst. Evol. Microbiol.">
        <title>The Global Catalogue of Microorganisms (GCM) 10K type strain sequencing project: providing services to taxonomists for standard genome sequencing and annotation.</title>
        <authorList>
            <consortium name="The Broad Institute Genomics Platform"/>
            <consortium name="The Broad Institute Genome Sequencing Center for Infectious Disease"/>
            <person name="Wu L."/>
            <person name="Ma J."/>
        </authorList>
    </citation>
    <scope>NUCLEOTIDE SEQUENCE [LARGE SCALE GENOMIC DNA]</scope>
    <source>
        <strain evidence="9">CGMCC 1.15472</strain>
    </source>
</reference>
<evidence type="ECO:0000256" key="4">
    <source>
        <dbReference type="ARBA" id="ARBA00022989"/>
    </source>
</evidence>